<gene>
    <name evidence="2" type="ORF">JOL62DRAFT_560637</name>
</gene>
<keyword evidence="1" id="KW-0732">Signal</keyword>
<organism evidence="2 3">
    <name type="scientific">Phyllosticta paracitricarpa</name>
    <dbReference type="NCBI Taxonomy" id="2016321"/>
    <lineage>
        <taxon>Eukaryota</taxon>
        <taxon>Fungi</taxon>
        <taxon>Dikarya</taxon>
        <taxon>Ascomycota</taxon>
        <taxon>Pezizomycotina</taxon>
        <taxon>Dothideomycetes</taxon>
        <taxon>Dothideomycetes incertae sedis</taxon>
        <taxon>Botryosphaeriales</taxon>
        <taxon>Phyllostictaceae</taxon>
        <taxon>Phyllosticta</taxon>
    </lineage>
</organism>
<name>A0ABR1MUV6_9PEZI</name>
<evidence type="ECO:0000313" key="3">
    <source>
        <dbReference type="Proteomes" id="UP001367316"/>
    </source>
</evidence>
<comment type="caution">
    <text evidence="2">The sequence shown here is derived from an EMBL/GenBank/DDBJ whole genome shotgun (WGS) entry which is preliminary data.</text>
</comment>
<reference evidence="2 3" key="1">
    <citation type="submission" date="2024-04" db="EMBL/GenBank/DDBJ databases">
        <title>Phyllosticta paracitricarpa is synonymous to the EU quarantine fungus P. citricarpa based on phylogenomic analyses.</title>
        <authorList>
            <consortium name="Lawrence Berkeley National Laboratory"/>
            <person name="Van ingen-buijs V.A."/>
            <person name="Van westerhoven A.C."/>
            <person name="Haridas S."/>
            <person name="Skiadas P."/>
            <person name="Martin F."/>
            <person name="Groenewald J.Z."/>
            <person name="Crous P.W."/>
            <person name="Seidl M.F."/>
        </authorList>
    </citation>
    <scope>NUCLEOTIDE SEQUENCE [LARGE SCALE GENOMIC DNA]</scope>
    <source>
        <strain evidence="2 3">CBS 141358</strain>
    </source>
</reference>
<feature type="chain" id="PRO_5045948196" evidence="1">
    <location>
        <begin position="21"/>
        <end position="163"/>
    </location>
</feature>
<protein>
    <submittedName>
        <fullName evidence="2">Uncharacterized protein</fullName>
    </submittedName>
</protein>
<dbReference type="Proteomes" id="UP001367316">
    <property type="component" value="Unassembled WGS sequence"/>
</dbReference>
<evidence type="ECO:0000256" key="1">
    <source>
        <dbReference type="SAM" id="SignalP"/>
    </source>
</evidence>
<sequence length="163" mass="18670">MRPLLFYASALGLLMSASPGLRDFRVRMQYPNRLSLKRWRSRLEMPDFVDFSSRNQGDDLRRHHQSCPQTASKHGRLDAAAIEEARMATRWSRGHRRAHRRPGSLAHWHHSDAHVGNLQRILAERLEAGEVDILGATWVKWNDVAIERTSHNGVTCEAAKSDN</sequence>
<feature type="signal peptide" evidence="1">
    <location>
        <begin position="1"/>
        <end position="20"/>
    </location>
</feature>
<evidence type="ECO:0000313" key="2">
    <source>
        <dbReference type="EMBL" id="KAK7605920.1"/>
    </source>
</evidence>
<keyword evidence="3" id="KW-1185">Reference proteome</keyword>
<dbReference type="EMBL" id="JBBPBF010000061">
    <property type="protein sequence ID" value="KAK7605920.1"/>
    <property type="molecule type" value="Genomic_DNA"/>
</dbReference>
<accession>A0ABR1MUV6</accession>
<proteinExistence type="predicted"/>